<reference evidence="2" key="1">
    <citation type="journal article" date="2022" name="bioRxiv">
        <title>Sequencing and chromosome-scale assembly of the giantPleurodeles waltlgenome.</title>
        <authorList>
            <person name="Brown T."/>
            <person name="Elewa A."/>
            <person name="Iarovenko S."/>
            <person name="Subramanian E."/>
            <person name="Araus A.J."/>
            <person name="Petzold A."/>
            <person name="Susuki M."/>
            <person name="Suzuki K.-i.T."/>
            <person name="Hayashi T."/>
            <person name="Toyoda A."/>
            <person name="Oliveira C."/>
            <person name="Osipova E."/>
            <person name="Leigh N.D."/>
            <person name="Simon A."/>
            <person name="Yun M.H."/>
        </authorList>
    </citation>
    <scope>NUCLEOTIDE SEQUENCE</scope>
    <source>
        <strain evidence="2">20211129_DDA</strain>
        <tissue evidence="2">Liver</tissue>
    </source>
</reference>
<comment type="caution">
    <text evidence="2">The sequence shown here is derived from an EMBL/GenBank/DDBJ whole genome shotgun (WGS) entry which is preliminary data.</text>
</comment>
<feature type="region of interest" description="Disordered" evidence="1">
    <location>
        <begin position="109"/>
        <end position="179"/>
    </location>
</feature>
<accession>A0AAV7P0U9</accession>
<evidence type="ECO:0000313" key="2">
    <source>
        <dbReference type="EMBL" id="KAJ1120937.1"/>
    </source>
</evidence>
<feature type="compositionally biased region" description="Polar residues" evidence="1">
    <location>
        <begin position="131"/>
        <end position="140"/>
    </location>
</feature>
<dbReference type="Proteomes" id="UP001066276">
    <property type="component" value="Chromosome 8"/>
</dbReference>
<dbReference type="EMBL" id="JANPWB010000012">
    <property type="protein sequence ID" value="KAJ1120937.1"/>
    <property type="molecule type" value="Genomic_DNA"/>
</dbReference>
<feature type="compositionally biased region" description="Basic and acidic residues" evidence="1">
    <location>
        <begin position="150"/>
        <end position="171"/>
    </location>
</feature>
<dbReference type="AlphaFoldDB" id="A0AAV7P0U9"/>
<organism evidence="2 3">
    <name type="scientific">Pleurodeles waltl</name>
    <name type="common">Iberian ribbed newt</name>
    <dbReference type="NCBI Taxonomy" id="8319"/>
    <lineage>
        <taxon>Eukaryota</taxon>
        <taxon>Metazoa</taxon>
        <taxon>Chordata</taxon>
        <taxon>Craniata</taxon>
        <taxon>Vertebrata</taxon>
        <taxon>Euteleostomi</taxon>
        <taxon>Amphibia</taxon>
        <taxon>Batrachia</taxon>
        <taxon>Caudata</taxon>
        <taxon>Salamandroidea</taxon>
        <taxon>Salamandridae</taxon>
        <taxon>Pleurodelinae</taxon>
        <taxon>Pleurodeles</taxon>
    </lineage>
</organism>
<evidence type="ECO:0000256" key="1">
    <source>
        <dbReference type="SAM" id="MobiDB-lite"/>
    </source>
</evidence>
<gene>
    <name evidence="2" type="ORF">NDU88_009084</name>
</gene>
<sequence>MNRQVRDTIRHVQESSELHDRVREAVPNREKTNEKMLRKRRAKEQDIHVGDFVLVHNPRNRSNFLLPFEKDPWVVSAKKGTMVTARRKHEIVTRDISFFKIFRLDGGGMDKEQSSPSANLCEEGDEGSVECDNSQSTSQIPGVLCDDPLSAERRAADVKSSDVPHKADRGIPESLPVGVSPPRQGLECYNTSSSTKINRAARIYSRLIT</sequence>
<evidence type="ECO:0000313" key="3">
    <source>
        <dbReference type="Proteomes" id="UP001066276"/>
    </source>
</evidence>
<keyword evidence="3" id="KW-1185">Reference proteome</keyword>
<proteinExistence type="predicted"/>
<name>A0AAV7P0U9_PLEWA</name>
<protein>
    <submittedName>
        <fullName evidence="2">Uncharacterized protein</fullName>
    </submittedName>
</protein>